<evidence type="ECO:0000313" key="2">
    <source>
        <dbReference type="EMBL" id="ORT80177.1"/>
    </source>
</evidence>
<feature type="compositionally biased region" description="Basic and acidic residues" evidence="1">
    <location>
        <begin position="1"/>
        <end position="10"/>
    </location>
</feature>
<gene>
    <name evidence="2" type="ORF">B7G54_35090</name>
</gene>
<feature type="region of interest" description="Disordered" evidence="1">
    <location>
        <begin position="1"/>
        <end position="29"/>
    </location>
</feature>
<name>A0A1X1P689_9BURK</name>
<dbReference type="Proteomes" id="UP000193146">
    <property type="component" value="Unassembled WGS sequence"/>
</dbReference>
<dbReference type="AlphaFoldDB" id="A0A1X1P689"/>
<dbReference type="EMBL" id="NBYX01000033">
    <property type="protein sequence ID" value="ORT80177.1"/>
    <property type="molecule type" value="Genomic_DNA"/>
</dbReference>
<evidence type="ECO:0000313" key="3">
    <source>
        <dbReference type="Proteomes" id="UP000193146"/>
    </source>
</evidence>
<sequence length="106" mass="11806">MRRRTERREPFPTMPHVARQKSGGSRHEAAAPELCQRVIESRTFWRVIMSALVGGALGEMTKDTMAGIAFSKAATKLQQMQEMTKAENDVKKQATKMVSDASKPAQ</sequence>
<keyword evidence="3" id="KW-1185">Reference proteome</keyword>
<feature type="region of interest" description="Disordered" evidence="1">
    <location>
        <begin position="87"/>
        <end position="106"/>
    </location>
</feature>
<organism evidence="2 3">
    <name type="scientific">Burkholderia puraquae</name>
    <dbReference type="NCBI Taxonomy" id="1904757"/>
    <lineage>
        <taxon>Bacteria</taxon>
        <taxon>Pseudomonadati</taxon>
        <taxon>Pseudomonadota</taxon>
        <taxon>Betaproteobacteria</taxon>
        <taxon>Burkholderiales</taxon>
        <taxon>Burkholderiaceae</taxon>
        <taxon>Burkholderia</taxon>
        <taxon>Burkholderia cepacia complex</taxon>
    </lineage>
</organism>
<accession>A0A1X1P689</accession>
<comment type="caution">
    <text evidence="2">The sequence shown here is derived from an EMBL/GenBank/DDBJ whole genome shotgun (WGS) entry which is preliminary data.</text>
</comment>
<reference evidence="2 3" key="1">
    <citation type="submission" date="2017-04" db="EMBL/GenBank/DDBJ databases">
        <title>Burkholderia puraquae sp. nov., a novel Burkholderia cepacia complex species from hospital setting samples.</title>
        <authorList>
            <person name="Martina P."/>
            <person name="Leguizamon M."/>
            <person name="Prieto C."/>
            <person name="Sousa S."/>
            <person name="Montanaro P."/>
            <person name="Draghi W."/>
            <person name="Staembler M."/>
            <person name="Bettiol M."/>
            <person name="Figoli C."/>
            <person name="Palau J."/>
            <person name="Alvarez F."/>
            <person name="Benetti S."/>
            <person name="Anchat E."/>
            <person name="Vescina C."/>
            <person name="Ferreras J."/>
            <person name="Lasch P."/>
            <person name="Lagares A."/>
            <person name="Zorreguieta A."/>
            <person name="Yantorno O."/>
            <person name="Bosch A."/>
        </authorList>
    </citation>
    <scope>NUCLEOTIDE SEQUENCE [LARGE SCALE GENOMIC DNA]</scope>
    <source>
        <strain evidence="2 3">CAMPA 1040</strain>
    </source>
</reference>
<evidence type="ECO:0000256" key="1">
    <source>
        <dbReference type="SAM" id="MobiDB-lite"/>
    </source>
</evidence>
<proteinExistence type="predicted"/>
<protein>
    <submittedName>
        <fullName evidence="2">Uncharacterized protein</fullName>
    </submittedName>
</protein>